<keyword evidence="1" id="KW-0433">Leucine-rich repeat</keyword>
<evidence type="ECO:0000313" key="8">
    <source>
        <dbReference type="RefSeq" id="XP_028969078.1"/>
    </source>
</evidence>
<dbReference type="InterPro" id="IPR000483">
    <property type="entry name" value="Cys-rich_flank_reg_C"/>
</dbReference>
<evidence type="ECO:0000256" key="1">
    <source>
        <dbReference type="ARBA" id="ARBA00022614"/>
    </source>
</evidence>
<dbReference type="SMART" id="SM00365">
    <property type="entry name" value="LRR_SD22"/>
    <property type="match status" value="3"/>
</dbReference>
<keyword evidence="3" id="KW-0677">Repeat</keyword>
<dbReference type="InterPro" id="IPR003591">
    <property type="entry name" value="Leu-rich_rpt_typical-subtyp"/>
</dbReference>
<feature type="region of interest" description="Disordered" evidence="4">
    <location>
        <begin position="635"/>
        <end position="691"/>
    </location>
</feature>
<dbReference type="SMART" id="SM00369">
    <property type="entry name" value="LRR_TYP"/>
    <property type="match status" value="11"/>
</dbReference>
<keyword evidence="5" id="KW-0472">Membrane</keyword>
<dbReference type="PROSITE" id="PS51450">
    <property type="entry name" value="LRR"/>
    <property type="match status" value="3"/>
</dbReference>
<dbReference type="AlphaFoldDB" id="A0AAJ7SIF7"/>
<gene>
    <name evidence="8" type="primary">LOC100909003</name>
</gene>
<dbReference type="InterPro" id="IPR001611">
    <property type="entry name" value="Leu-rich_rpt"/>
</dbReference>
<reference evidence="8" key="1">
    <citation type="submission" date="2025-08" db="UniProtKB">
        <authorList>
            <consortium name="RefSeq"/>
        </authorList>
    </citation>
    <scope>IDENTIFICATION</scope>
</reference>
<name>A0AAJ7SIF7_9ACAR</name>
<dbReference type="KEGG" id="goe:100909003"/>
<dbReference type="PANTHER" id="PTHR45712">
    <property type="entry name" value="AGAP008170-PA"/>
    <property type="match status" value="1"/>
</dbReference>
<evidence type="ECO:0000256" key="3">
    <source>
        <dbReference type="ARBA" id="ARBA00022737"/>
    </source>
</evidence>
<protein>
    <submittedName>
        <fullName evidence="8">Insulin-like growth factor-binding protein complex acid labile subunit</fullName>
    </submittedName>
</protein>
<sequence>MVTLGVKRVREESALWRELSSIQKVIRLNLNSRMRLVDFVEKYRFGRPPHSLQFFVWNAILVSAVSYGARMCPSRCECRDDELAVVCLNAQLDMVPWTLHPRLRSLNLRGNNIKQVSRSFSFSDYSSLRVLDLSQNQLVDLHQRSFASLLALEILDLSKNMIAGLSNGTLDGLSHLEQLLLAYNYIDEIPAGTFRELTVLQRLDLSHNRIKTLRDPDTFRGCGKKLRVLSLRNNQLTSVPTNVFGPLAELAALDLGRNDIKLVSSEAFLPLRTLEELRLDGCKLTTIQPGALRALGGLRVLRLEDNDLKDTPSTSFSDIPRLEEIHLGQNPLSNLKERAFQHLRHLRTLSVESATELRSVDSNALIDNQQLESIVLSRNVRLKSLDSATFRPLSRLRSVNLRGNGLSHIPVDLLSAVSWDDLIELDLRDNPLVCNCSLRWLLNKRRQQQQATPVKVAGVTAVAFSTASFNSSLSSPFANETTRIKCAGPSHLAGLYLDELPHEDSLECNGLPRTLRFALLISAVALLSIFSLSVSVYCCLKHRHRIPCGRKKLSPKSPQSDHKQVATPEWMGAQQLEKSSHEYLYGQTRLPISTQSREQLSDMQDGAGVYICQLSTGQRRPPVRLVQQGPDLLDLCRPDTRGDGFTSVPRQPGRVTLNNSRTSLQQQQQQQQQSRSHARPPQPEHRDVNPPFCYYFE</sequence>
<organism evidence="7 8">
    <name type="scientific">Galendromus occidentalis</name>
    <name type="common">western predatory mite</name>
    <dbReference type="NCBI Taxonomy" id="34638"/>
    <lineage>
        <taxon>Eukaryota</taxon>
        <taxon>Metazoa</taxon>
        <taxon>Ecdysozoa</taxon>
        <taxon>Arthropoda</taxon>
        <taxon>Chelicerata</taxon>
        <taxon>Arachnida</taxon>
        <taxon>Acari</taxon>
        <taxon>Parasitiformes</taxon>
        <taxon>Mesostigmata</taxon>
        <taxon>Gamasina</taxon>
        <taxon>Phytoseioidea</taxon>
        <taxon>Phytoseiidae</taxon>
        <taxon>Typhlodrominae</taxon>
        <taxon>Galendromus</taxon>
    </lineage>
</organism>
<evidence type="ECO:0000256" key="5">
    <source>
        <dbReference type="SAM" id="Phobius"/>
    </source>
</evidence>
<feature type="transmembrane region" description="Helical" evidence="5">
    <location>
        <begin position="517"/>
        <end position="540"/>
    </location>
</feature>
<dbReference type="SMART" id="SM00082">
    <property type="entry name" value="LRRCT"/>
    <property type="match status" value="1"/>
</dbReference>
<evidence type="ECO:0000313" key="7">
    <source>
        <dbReference type="Proteomes" id="UP000694867"/>
    </source>
</evidence>
<dbReference type="RefSeq" id="XP_028969078.1">
    <property type="nucleotide sequence ID" value="XM_029113245.1"/>
</dbReference>
<keyword evidence="5" id="KW-0812">Transmembrane</keyword>
<dbReference type="GO" id="GO:0005615">
    <property type="term" value="C:extracellular space"/>
    <property type="evidence" value="ECO:0007669"/>
    <property type="project" value="TreeGrafter"/>
</dbReference>
<dbReference type="Proteomes" id="UP000694867">
    <property type="component" value="Unplaced"/>
</dbReference>
<dbReference type="SUPFAM" id="SSF52058">
    <property type="entry name" value="L domain-like"/>
    <property type="match status" value="1"/>
</dbReference>
<dbReference type="GeneID" id="100909003"/>
<dbReference type="InterPro" id="IPR032675">
    <property type="entry name" value="LRR_dom_sf"/>
</dbReference>
<dbReference type="Gene3D" id="3.80.10.10">
    <property type="entry name" value="Ribonuclease Inhibitor"/>
    <property type="match status" value="3"/>
</dbReference>
<evidence type="ECO:0000256" key="2">
    <source>
        <dbReference type="ARBA" id="ARBA00022729"/>
    </source>
</evidence>
<evidence type="ECO:0000256" key="4">
    <source>
        <dbReference type="SAM" id="MobiDB-lite"/>
    </source>
</evidence>
<dbReference type="Pfam" id="PF00560">
    <property type="entry name" value="LRR_1"/>
    <property type="match status" value="1"/>
</dbReference>
<keyword evidence="7" id="KW-1185">Reference proteome</keyword>
<dbReference type="Pfam" id="PF13855">
    <property type="entry name" value="LRR_8"/>
    <property type="match status" value="3"/>
</dbReference>
<dbReference type="InterPro" id="IPR050333">
    <property type="entry name" value="SLRP"/>
</dbReference>
<evidence type="ECO:0000259" key="6">
    <source>
        <dbReference type="SMART" id="SM00082"/>
    </source>
</evidence>
<proteinExistence type="predicted"/>
<accession>A0AAJ7SIF7</accession>
<dbReference type="PANTHER" id="PTHR45712:SF22">
    <property type="entry name" value="INSULIN-LIKE GROWTH FACTOR-BINDING PROTEIN COMPLEX ACID LABILE SUBUNIT"/>
    <property type="match status" value="1"/>
</dbReference>
<keyword evidence="2" id="KW-0732">Signal</keyword>
<keyword evidence="5" id="KW-1133">Transmembrane helix</keyword>
<feature type="domain" description="LRRCT" evidence="6">
    <location>
        <begin position="430"/>
        <end position="509"/>
    </location>
</feature>